<dbReference type="RefSeq" id="WP_264142979.1">
    <property type="nucleotide sequence ID" value="NZ_JAOYEY010000037.1"/>
</dbReference>
<organism evidence="2 3">
    <name type="scientific">Metabacillus halosaccharovorans</name>
    <dbReference type="NCBI Taxonomy" id="930124"/>
    <lineage>
        <taxon>Bacteria</taxon>
        <taxon>Bacillati</taxon>
        <taxon>Bacillota</taxon>
        <taxon>Bacilli</taxon>
        <taxon>Bacillales</taxon>
        <taxon>Bacillaceae</taxon>
        <taxon>Metabacillus</taxon>
    </lineage>
</organism>
<dbReference type="PANTHER" id="PTHR43745">
    <property type="entry name" value="NITROREDUCTASE MJ1384-RELATED"/>
    <property type="match status" value="1"/>
</dbReference>
<accession>A0ABT3DH13</accession>
<dbReference type="NCBIfam" id="TIGR03605">
    <property type="entry name" value="antibiot_sagB"/>
    <property type="match status" value="1"/>
</dbReference>
<dbReference type="Pfam" id="PF00881">
    <property type="entry name" value="Nitroreductase"/>
    <property type="match status" value="1"/>
</dbReference>
<dbReference type="SUPFAM" id="SSF55469">
    <property type="entry name" value="FMN-dependent nitroreductase-like"/>
    <property type="match status" value="2"/>
</dbReference>
<proteinExistence type="predicted"/>
<dbReference type="InterPro" id="IPR052544">
    <property type="entry name" value="Bacteriocin_Proc_Enz"/>
</dbReference>
<evidence type="ECO:0000313" key="2">
    <source>
        <dbReference type="EMBL" id="MCV9886350.1"/>
    </source>
</evidence>
<evidence type="ECO:0000259" key="1">
    <source>
        <dbReference type="Pfam" id="PF00881"/>
    </source>
</evidence>
<dbReference type="EMBL" id="JAOYEY010000037">
    <property type="protein sequence ID" value="MCV9886350.1"/>
    <property type="molecule type" value="Genomic_DNA"/>
</dbReference>
<dbReference type="Gene3D" id="3.40.109.10">
    <property type="entry name" value="NADH Oxidase"/>
    <property type="match status" value="2"/>
</dbReference>
<dbReference type="CDD" id="cd02142">
    <property type="entry name" value="McbC_SagB-like_oxidoreductase"/>
    <property type="match status" value="1"/>
</dbReference>
<dbReference type="PANTHER" id="PTHR43745:SF2">
    <property type="entry name" value="NITROREDUCTASE MJ1384-RELATED"/>
    <property type="match status" value="1"/>
</dbReference>
<name>A0ABT3DH13_9BACI</name>
<feature type="domain" description="Nitroreductase" evidence="1">
    <location>
        <begin position="91"/>
        <end position="237"/>
    </location>
</feature>
<gene>
    <name evidence="2" type="ORF">OIH86_11835</name>
</gene>
<dbReference type="InterPro" id="IPR020051">
    <property type="entry name" value="SagB-type_dehydrogenase"/>
</dbReference>
<reference evidence="2 3" key="1">
    <citation type="submission" date="2022-10" db="EMBL/GenBank/DDBJ databases">
        <title>Draft genome assembly of moderately radiation resistant bacterium Metabacillus halosaccharovorans.</title>
        <authorList>
            <person name="Pal S."/>
            <person name="Gopinathan A."/>
        </authorList>
    </citation>
    <scope>NUCLEOTIDE SEQUENCE [LARGE SCALE GENOMIC DNA]</scope>
    <source>
        <strain evidence="2 3">VITHBRA001</strain>
    </source>
</reference>
<comment type="caution">
    <text evidence="2">The sequence shown here is derived from an EMBL/GenBank/DDBJ whole genome shotgun (WGS) entry which is preliminary data.</text>
</comment>
<protein>
    <submittedName>
        <fullName evidence="2">SagB family peptide dehydrogenase</fullName>
    </submittedName>
</protein>
<keyword evidence="3" id="KW-1185">Reference proteome</keyword>
<dbReference type="Proteomes" id="UP001526147">
    <property type="component" value="Unassembled WGS sequence"/>
</dbReference>
<evidence type="ECO:0000313" key="3">
    <source>
        <dbReference type="Proteomes" id="UP001526147"/>
    </source>
</evidence>
<dbReference type="InterPro" id="IPR029479">
    <property type="entry name" value="Nitroreductase"/>
</dbReference>
<dbReference type="InterPro" id="IPR000415">
    <property type="entry name" value="Nitroreductase-like"/>
</dbReference>
<sequence length="522" mass="59778">MILDEFLHNLHFDADKASVPNWEVDWLDGPLAYKLYYDLPEIPLSLDIPLTLESPVTPDKPDLRKIGHLLWYVYGMTQFNQTVFKMDSSTESKLDVMQSYRRFAPSGGGLYPNELYVYLKIDDLPEGIYHFDPSHHRLVLLREGNFDDYLSRSLGYRCDVTSCFGTVFISTMFWKNFFKYNNFAYRLQGLDTGVLMGQLLEVAKRFGIASGVYYQYLDRAINHLLGIEDQEESVYAVIPLSVEPTIWSGNRHGVNVLAAEMVRELTPINHKHYVKSKRIKEFPMLLKMNEASMLDSAAFRWIEEKDNRTVEGKVVPLPLVKRLSYDFKSTCQKRMSPDMDFILGKVSLNQLAHLLNEGTASFYYRNDVDGRYQNETRVSIFACLYNIEGIPNGAYFYDNSAHALRLVNPGDHRLILQSGMSLGNVNLLQVPITIHVVGDKDYEKDSLGYRGYRIQQMEAGMLVQKLLLAASALDMGGHPLLGFDVNLSDQLYNLGSLEKTSLIQIPIGPYRQRPWLMGRLHT</sequence>